<dbReference type="Proteomes" id="UP000093694">
    <property type="component" value="Unassembled WGS sequence"/>
</dbReference>
<dbReference type="PATRIC" id="fig|1705578.3.peg.116"/>
<evidence type="ECO:0000313" key="4">
    <source>
        <dbReference type="Proteomes" id="UP000093694"/>
    </source>
</evidence>
<dbReference type="InterPro" id="IPR045441">
    <property type="entry name" value="DUF6506"/>
</dbReference>
<name>A0A162LEQ2_9CLOT</name>
<evidence type="ECO:0000313" key="1">
    <source>
        <dbReference type="EMBL" id="OAA94892.1"/>
    </source>
</evidence>
<dbReference type="RefSeq" id="WP_063599826.1">
    <property type="nucleotide sequence ID" value="NZ_LITQ01000001.1"/>
</dbReference>
<reference evidence="1 3" key="1">
    <citation type="journal article" date="2015" name="Biotechnol. Bioeng.">
        <title>Genome sequence and phenotypic characterization of Caulobacter segnis.</title>
        <authorList>
            <person name="Patel S."/>
            <person name="Fletcher B."/>
            <person name="Scott D.C."/>
            <person name="Ely B."/>
        </authorList>
    </citation>
    <scope>NUCLEOTIDE SEQUENCE [LARGE SCALE GENOMIC DNA]</scope>
    <source>
        <strain evidence="1 3">PS02</strain>
    </source>
</reference>
<organism evidence="1 3">
    <name type="scientific">Clostridium coskatii</name>
    <dbReference type="NCBI Taxonomy" id="1705578"/>
    <lineage>
        <taxon>Bacteria</taxon>
        <taxon>Bacillati</taxon>
        <taxon>Bacillota</taxon>
        <taxon>Clostridia</taxon>
        <taxon>Eubacteriales</taxon>
        <taxon>Clostridiaceae</taxon>
        <taxon>Clostridium</taxon>
    </lineage>
</organism>
<protein>
    <submittedName>
        <fullName evidence="1">Uncharacterized protein</fullName>
    </submittedName>
</protein>
<comment type="caution">
    <text evidence="1">The sequence shown here is derived from an EMBL/GenBank/DDBJ whole genome shotgun (WGS) entry which is preliminary data.</text>
</comment>
<sequence length="98" mass="10344">MKAAFIFLAPGANSAIHKSIIKTLKVELIIVGVSSYDEACKVAVELVSDGISAVELCGGFGIKGTAKVKETIKDKIPVGVVRFDIHPGLENKSGDEIF</sequence>
<gene>
    <name evidence="2" type="ORF">CLCOS_32720</name>
    <name evidence="1" type="ORF">WX73_01300</name>
</gene>
<dbReference type="AlphaFoldDB" id="A0A162LEQ2"/>
<evidence type="ECO:0000313" key="2">
    <source>
        <dbReference type="EMBL" id="OBR91632.1"/>
    </source>
</evidence>
<dbReference type="EMBL" id="LITQ01000001">
    <property type="protein sequence ID" value="OAA94892.1"/>
    <property type="molecule type" value="Genomic_DNA"/>
</dbReference>
<dbReference type="EMBL" id="LROR01000067">
    <property type="protein sequence ID" value="OBR91632.1"/>
    <property type="molecule type" value="Genomic_DNA"/>
</dbReference>
<dbReference type="Pfam" id="PF20116">
    <property type="entry name" value="DUF6506"/>
    <property type="match status" value="1"/>
</dbReference>
<evidence type="ECO:0000313" key="3">
    <source>
        <dbReference type="Proteomes" id="UP000077384"/>
    </source>
</evidence>
<reference evidence="2 4" key="2">
    <citation type="journal article" date="2016" name="Front. Microbiol.">
        <title>Industrial Acetogenic Biocatalysts: A Comparative Metabolic and Genomic Analysis.</title>
        <authorList>
            <person name="Bengelsdorf F."/>
            <person name="Poehlein A."/>
            <person name="Sonja S."/>
            <person name="Erz C."/>
            <person name="Hummel T."/>
            <person name="Hoffmeister S."/>
            <person name="Daniel R."/>
            <person name="Durre P."/>
        </authorList>
    </citation>
    <scope>NUCLEOTIDE SEQUENCE [LARGE SCALE GENOMIC DNA]</scope>
    <source>
        <strain evidence="2 4">PTA-10522</strain>
    </source>
</reference>
<keyword evidence="4" id="KW-1185">Reference proteome</keyword>
<dbReference type="Proteomes" id="UP000077384">
    <property type="component" value="Unassembled WGS sequence"/>
</dbReference>
<proteinExistence type="predicted"/>
<accession>A0A162LEQ2</accession>